<gene>
    <name evidence="11" type="ORF">UY3_03761</name>
</gene>
<dbReference type="InterPro" id="IPR011600">
    <property type="entry name" value="Pept_C14_caspase"/>
</dbReference>
<dbReference type="GO" id="GO:0097194">
    <property type="term" value="P:execution phase of apoptosis"/>
    <property type="evidence" value="ECO:0007669"/>
    <property type="project" value="TreeGrafter"/>
</dbReference>
<dbReference type="InterPro" id="IPR002398">
    <property type="entry name" value="Pept_C14"/>
</dbReference>
<dbReference type="PANTHER" id="PTHR10454:SF31">
    <property type="entry name" value="CASPASE-7"/>
    <property type="match status" value="1"/>
</dbReference>
<dbReference type="PROSITE" id="PS01122">
    <property type="entry name" value="CASPASE_CYS"/>
    <property type="match status" value="1"/>
</dbReference>
<proteinExistence type="inferred from homology"/>
<dbReference type="InterPro" id="IPR033139">
    <property type="entry name" value="Caspase_cys_AS"/>
</dbReference>
<dbReference type="SUPFAM" id="SSF52129">
    <property type="entry name" value="Caspase-like"/>
    <property type="match status" value="1"/>
</dbReference>
<dbReference type="GO" id="GO:0004197">
    <property type="term" value="F:cysteine-type endopeptidase activity"/>
    <property type="evidence" value="ECO:0007669"/>
    <property type="project" value="InterPro"/>
</dbReference>
<dbReference type="GO" id="GO:0005737">
    <property type="term" value="C:cytoplasm"/>
    <property type="evidence" value="ECO:0007669"/>
    <property type="project" value="TreeGrafter"/>
</dbReference>
<evidence type="ECO:0000256" key="5">
    <source>
        <dbReference type="ARBA" id="ARBA00022807"/>
    </source>
</evidence>
<dbReference type="InterPro" id="IPR016129">
    <property type="entry name" value="Caspase_his_AS"/>
</dbReference>
<dbReference type="CDD" id="cd00032">
    <property type="entry name" value="CASc"/>
    <property type="match status" value="1"/>
</dbReference>
<evidence type="ECO:0000256" key="3">
    <source>
        <dbReference type="ARBA" id="ARBA00022703"/>
    </source>
</evidence>
<organism evidence="11 12">
    <name type="scientific">Chelonia mydas</name>
    <name type="common">Green sea-turtle</name>
    <name type="synonym">Chelonia agassizi</name>
    <dbReference type="NCBI Taxonomy" id="8469"/>
    <lineage>
        <taxon>Eukaryota</taxon>
        <taxon>Metazoa</taxon>
        <taxon>Chordata</taxon>
        <taxon>Craniata</taxon>
        <taxon>Vertebrata</taxon>
        <taxon>Euteleostomi</taxon>
        <taxon>Archelosauria</taxon>
        <taxon>Testudinata</taxon>
        <taxon>Testudines</taxon>
        <taxon>Cryptodira</taxon>
        <taxon>Durocryptodira</taxon>
        <taxon>Americhelydia</taxon>
        <taxon>Chelonioidea</taxon>
        <taxon>Cheloniidae</taxon>
        <taxon>Chelonia</taxon>
    </lineage>
</organism>
<dbReference type="InterPro" id="IPR002138">
    <property type="entry name" value="Pept_C14_p10"/>
</dbReference>
<dbReference type="Pfam" id="PF00656">
    <property type="entry name" value="Peptidase_C14"/>
    <property type="match status" value="1"/>
</dbReference>
<feature type="compositionally biased region" description="Polar residues" evidence="8">
    <location>
        <begin position="422"/>
        <end position="444"/>
    </location>
</feature>
<dbReference type="GO" id="GO:0043525">
    <property type="term" value="P:positive regulation of neuron apoptotic process"/>
    <property type="evidence" value="ECO:0007669"/>
    <property type="project" value="TreeGrafter"/>
</dbReference>
<evidence type="ECO:0000256" key="6">
    <source>
        <dbReference type="ARBA" id="ARBA00023145"/>
    </source>
</evidence>
<evidence type="ECO:0000256" key="2">
    <source>
        <dbReference type="ARBA" id="ARBA00022670"/>
    </source>
</evidence>
<dbReference type="PANTHER" id="PTHR10454">
    <property type="entry name" value="CASPASE"/>
    <property type="match status" value="1"/>
</dbReference>
<sequence>MQSGVIFDDEPRKKKNGQEQQPEAPVDNQCRIVNPTFKYNMDYKKVGKCIIINNKNFEDQTGMFTRNGTDKDAGELSKCFRRLGFDVVTYNDRCRDDMKKLLKQAADENHSDAACFACIFLSHGEDGFIYGTDGILEIKDLTTFFRGDKCKSLIGKPKLFFIQACRGSAFDDGIQTDSGPANNTGVTDANHRYKIPVEADFLLAYSTVPGYFSWRNPERGSWFVQSLCSMLNDHGKELEIMQILTRVNYMVATNYESKSDDPRFSEKKQIPCRSNRNGFQIYKKLHRISNIEIGISNYEKMTAVRKMFKCHPDEVISISTNSRDYYLIGKDREQVEGWFTSLSSARMEAKEDGSSAQNQNPAAQRSKGRPLSSPPAFDETVVSTHEEIPSDCNKTEVEDPPDDKKRPHSDPGSRGLPEQQPRHSSPTPLLPGLNNNSEKTSQRQLLLDSDENTGEKGEEYYASPSSVLAQGHAAQLE</sequence>
<keyword evidence="12" id="KW-1185">Reference proteome</keyword>
<evidence type="ECO:0000313" key="12">
    <source>
        <dbReference type="Proteomes" id="UP000031443"/>
    </source>
</evidence>
<name>M7CE00_CHEMY</name>
<keyword evidence="5" id="KW-0788">Thiol protease</keyword>
<dbReference type="eggNOG" id="KOG3573">
    <property type="taxonomic scope" value="Eukaryota"/>
</dbReference>
<dbReference type="SMART" id="SM00115">
    <property type="entry name" value="CASc"/>
    <property type="match status" value="1"/>
</dbReference>
<evidence type="ECO:0000256" key="7">
    <source>
        <dbReference type="RuleBase" id="RU003971"/>
    </source>
</evidence>
<protein>
    <submittedName>
        <fullName evidence="11">Caspase-7</fullName>
    </submittedName>
</protein>
<feature type="region of interest" description="Disordered" evidence="8">
    <location>
        <begin position="349"/>
        <end position="477"/>
    </location>
</feature>
<feature type="compositionally biased region" description="Basic and acidic residues" evidence="8">
    <location>
        <begin position="384"/>
        <end position="411"/>
    </location>
</feature>
<dbReference type="PROSITE" id="PS50208">
    <property type="entry name" value="CASPASE_P20"/>
    <property type="match status" value="1"/>
</dbReference>
<keyword evidence="6" id="KW-0865">Zymogen</keyword>
<dbReference type="EMBL" id="KB517806">
    <property type="protein sequence ID" value="EMP39042.1"/>
    <property type="molecule type" value="Genomic_DNA"/>
</dbReference>
<feature type="region of interest" description="Disordered" evidence="8">
    <location>
        <begin position="1"/>
        <end position="27"/>
    </location>
</feature>
<dbReference type="PROSITE" id="PS50207">
    <property type="entry name" value="CASPASE_P10"/>
    <property type="match status" value="1"/>
</dbReference>
<dbReference type="Gene3D" id="3.40.50.1460">
    <property type="match status" value="1"/>
</dbReference>
<dbReference type="InterPro" id="IPR029030">
    <property type="entry name" value="Caspase-like_dom_sf"/>
</dbReference>
<feature type="domain" description="Caspase family p10" evidence="9">
    <location>
        <begin position="191"/>
        <end position="272"/>
    </location>
</feature>
<keyword evidence="3" id="KW-0053">Apoptosis</keyword>
<dbReference type="AlphaFoldDB" id="M7CE00"/>
<dbReference type="PRINTS" id="PR00376">
    <property type="entry name" value="IL1BCENZYME"/>
</dbReference>
<dbReference type="InterPro" id="IPR015917">
    <property type="entry name" value="Pept_C14A"/>
</dbReference>
<dbReference type="MEROPS" id="C14.004"/>
<evidence type="ECO:0000256" key="4">
    <source>
        <dbReference type="ARBA" id="ARBA00022801"/>
    </source>
</evidence>
<reference evidence="12" key="1">
    <citation type="journal article" date="2013" name="Nat. Genet.">
        <title>The draft genomes of soft-shell turtle and green sea turtle yield insights into the development and evolution of the turtle-specific body plan.</title>
        <authorList>
            <person name="Wang Z."/>
            <person name="Pascual-Anaya J."/>
            <person name="Zadissa A."/>
            <person name="Li W."/>
            <person name="Niimura Y."/>
            <person name="Huang Z."/>
            <person name="Li C."/>
            <person name="White S."/>
            <person name="Xiong Z."/>
            <person name="Fang D."/>
            <person name="Wang B."/>
            <person name="Ming Y."/>
            <person name="Chen Y."/>
            <person name="Zheng Y."/>
            <person name="Kuraku S."/>
            <person name="Pignatelli M."/>
            <person name="Herrero J."/>
            <person name="Beal K."/>
            <person name="Nozawa M."/>
            <person name="Li Q."/>
            <person name="Wang J."/>
            <person name="Zhang H."/>
            <person name="Yu L."/>
            <person name="Shigenobu S."/>
            <person name="Wang J."/>
            <person name="Liu J."/>
            <person name="Flicek P."/>
            <person name="Searle S."/>
            <person name="Wang J."/>
            <person name="Kuratani S."/>
            <person name="Yin Y."/>
            <person name="Aken B."/>
            <person name="Zhang G."/>
            <person name="Irie N."/>
        </authorList>
    </citation>
    <scope>NUCLEOTIDE SEQUENCE [LARGE SCALE GENOMIC DNA]</scope>
</reference>
<dbReference type="Proteomes" id="UP000031443">
    <property type="component" value="Unassembled WGS sequence"/>
</dbReference>
<accession>M7CE00</accession>
<evidence type="ECO:0000259" key="10">
    <source>
        <dbReference type="PROSITE" id="PS50208"/>
    </source>
</evidence>
<evidence type="ECO:0000256" key="1">
    <source>
        <dbReference type="ARBA" id="ARBA00010134"/>
    </source>
</evidence>
<keyword evidence="2" id="KW-0645">Protease</keyword>
<keyword evidence="4" id="KW-0378">Hydrolase</keyword>
<comment type="similarity">
    <text evidence="1 7">Belongs to the peptidase C14A family.</text>
</comment>
<evidence type="ECO:0000313" key="11">
    <source>
        <dbReference type="EMBL" id="EMP39042.1"/>
    </source>
</evidence>
<dbReference type="PROSITE" id="PS01121">
    <property type="entry name" value="CASPASE_HIS"/>
    <property type="match status" value="1"/>
</dbReference>
<dbReference type="FunFam" id="3.40.50.1460:FF:000001">
    <property type="entry name" value="Caspase-3 preproprotein"/>
    <property type="match status" value="1"/>
</dbReference>
<dbReference type="InterPro" id="IPR001309">
    <property type="entry name" value="Pept_C14_p20"/>
</dbReference>
<dbReference type="STRING" id="8469.M7CE00"/>
<dbReference type="GO" id="GO:0006508">
    <property type="term" value="P:proteolysis"/>
    <property type="evidence" value="ECO:0007669"/>
    <property type="project" value="UniProtKB-KW"/>
</dbReference>
<evidence type="ECO:0000259" key="9">
    <source>
        <dbReference type="PROSITE" id="PS50207"/>
    </source>
</evidence>
<feature type="compositionally biased region" description="Polar residues" evidence="8">
    <location>
        <begin position="354"/>
        <end position="363"/>
    </location>
</feature>
<evidence type="ECO:0000256" key="8">
    <source>
        <dbReference type="SAM" id="MobiDB-lite"/>
    </source>
</evidence>
<feature type="domain" description="Caspase family p20" evidence="10">
    <location>
        <begin position="45"/>
        <end position="169"/>
    </location>
</feature>